<dbReference type="PANTHER" id="PTHR10061">
    <property type="entry name" value="S-FORMYLGLUTATHIONE HYDROLASE"/>
    <property type="match status" value="1"/>
</dbReference>
<proteinExistence type="inferred from homology"/>
<keyword evidence="4 8" id="KW-0378">Hydrolase</keyword>
<evidence type="ECO:0000256" key="8">
    <source>
        <dbReference type="RuleBase" id="RU363068"/>
    </source>
</evidence>
<feature type="active site" description="Charge relay system" evidence="7">
    <location>
        <position position="260"/>
    </location>
</feature>
<dbReference type="RefSeq" id="WP_031240802.1">
    <property type="nucleotide sequence ID" value="NZ_CBLX010000003.1"/>
</dbReference>
<evidence type="ECO:0000256" key="3">
    <source>
        <dbReference type="ARBA" id="ARBA00022487"/>
    </source>
</evidence>
<evidence type="ECO:0000256" key="6">
    <source>
        <dbReference type="NCBIfam" id="TIGR02821"/>
    </source>
</evidence>
<evidence type="ECO:0000313" key="10">
    <source>
        <dbReference type="Proteomes" id="UP000027583"/>
    </source>
</evidence>
<dbReference type="GO" id="GO:0005829">
    <property type="term" value="C:cytosol"/>
    <property type="evidence" value="ECO:0007669"/>
    <property type="project" value="TreeGrafter"/>
</dbReference>
<dbReference type="Proteomes" id="UP000027583">
    <property type="component" value="Unassembled WGS sequence"/>
</dbReference>
<reference evidence="9 10" key="1">
    <citation type="journal article" date="2014" name="Genome Biol. Evol.">
        <title>Acetic acid bacteria genomes reveal functional traits for adaptation to life in insect guts.</title>
        <authorList>
            <person name="Chouaia B."/>
            <person name="Gaiarsa S."/>
            <person name="Crotti E."/>
            <person name="Comandatore F."/>
            <person name="Degli Esposti M."/>
            <person name="Ricci I."/>
            <person name="Alma A."/>
            <person name="Favia G."/>
            <person name="Bandi C."/>
            <person name="Daffonchio D."/>
        </authorList>
    </citation>
    <scope>NUCLEOTIDE SEQUENCE [LARGE SCALE GENOMIC DNA]</scope>
    <source>
        <strain evidence="9 10">SF2.1</strain>
    </source>
</reference>
<dbReference type="GO" id="GO:0046294">
    <property type="term" value="P:formaldehyde catabolic process"/>
    <property type="evidence" value="ECO:0007669"/>
    <property type="project" value="InterPro"/>
</dbReference>
<dbReference type="Gene3D" id="3.40.50.1820">
    <property type="entry name" value="alpha/beta hydrolase"/>
    <property type="match status" value="1"/>
</dbReference>
<name>A0A060QBR1_9PROT</name>
<evidence type="ECO:0000256" key="7">
    <source>
        <dbReference type="PIRSR" id="PIRSR614186-1"/>
    </source>
</evidence>
<dbReference type="EC" id="3.1.2.12" evidence="2 6"/>
<protein>
    <recommendedName>
        <fullName evidence="2 6">S-formylglutathione hydrolase</fullName>
        <ecNumber evidence="2 6">3.1.2.12</ecNumber>
    </recommendedName>
</protein>
<dbReference type="eggNOG" id="COG0627">
    <property type="taxonomic scope" value="Bacteria"/>
</dbReference>
<dbReference type="InterPro" id="IPR014186">
    <property type="entry name" value="S-formylglutathione_hydrol"/>
</dbReference>
<keyword evidence="3 8" id="KW-0719">Serine esterase</keyword>
<gene>
    <name evidence="9" type="ORF">ASAP_0078</name>
</gene>
<sequence length="285" mass="31119">MTPEKITDQLCHGGSVTCWRHRSEVLGLDAQFSVFQPAQALRGEVVPVLFLLAGLTCMHETFLQKSTIIAHAAEHGLMLVAPDTSPRGAGIAGEEESYDLGTGAGFYLDALITPWDRHYRMGSYIDAELPALLKRLFTLDGASFGIMGHSMGGHGALVHGLRNPDQWRSISALAPIVHPSVVPWGEKAFTAYLGSDRDIWAQWDAVSLLEADRIHPASILIDQGVADPFLAQELRPDLIENAAAAAGQPLTLRYHEGYDHSYWFIQTVIRDHVAHHASLLGASSR</sequence>
<dbReference type="InterPro" id="IPR000801">
    <property type="entry name" value="Esterase-like"/>
</dbReference>
<organism evidence="9 10">
    <name type="scientific">Asaia bogorensis</name>
    <dbReference type="NCBI Taxonomy" id="91915"/>
    <lineage>
        <taxon>Bacteria</taxon>
        <taxon>Pseudomonadati</taxon>
        <taxon>Pseudomonadota</taxon>
        <taxon>Alphaproteobacteria</taxon>
        <taxon>Acetobacterales</taxon>
        <taxon>Acetobacteraceae</taxon>
        <taxon>Asaia</taxon>
    </lineage>
</organism>
<reference evidence="9 10" key="2">
    <citation type="journal article" date="2014" name="PLoS ONE">
        <title>Evolution of mitochondria reconstructed from the energy metabolism of living bacteria.</title>
        <authorList>
            <person name="Degli Esposti M."/>
            <person name="Chouaia B."/>
            <person name="Comandatore F."/>
            <person name="Crotti E."/>
            <person name="Sassera D."/>
            <person name="Lievens P.M."/>
            <person name="Daffonchio D."/>
            <person name="Bandi C."/>
        </authorList>
    </citation>
    <scope>NUCLEOTIDE SEQUENCE [LARGE SCALE GENOMIC DNA]</scope>
    <source>
        <strain evidence="9 10">SF2.1</strain>
    </source>
</reference>
<comment type="function">
    <text evidence="8">Serine hydrolase involved in the detoxification of formaldehyde.</text>
</comment>
<dbReference type="Pfam" id="PF00756">
    <property type="entry name" value="Esterase"/>
    <property type="match status" value="1"/>
</dbReference>
<dbReference type="GO" id="GO:0052689">
    <property type="term" value="F:carboxylic ester hydrolase activity"/>
    <property type="evidence" value="ECO:0007669"/>
    <property type="project" value="UniProtKB-KW"/>
</dbReference>
<dbReference type="SUPFAM" id="SSF53474">
    <property type="entry name" value="alpha/beta-Hydrolases"/>
    <property type="match status" value="1"/>
</dbReference>
<comment type="catalytic activity">
    <reaction evidence="5 8">
        <text>S-formylglutathione + H2O = formate + glutathione + H(+)</text>
        <dbReference type="Rhea" id="RHEA:14961"/>
        <dbReference type="ChEBI" id="CHEBI:15377"/>
        <dbReference type="ChEBI" id="CHEBI:15378"/>
        <dbReference type="ChEBI" id="CHEBI:15740"/>
        <dbReference type="ChEBI" id="CHEBI:57688"/>
        <dbReference type="ChEBI" id="CHEBI:57925"/>
        <dbReference type="EC" id="3.1.2.12"/>
    </reaction>
</comment>
<evidence type="ECO:0000256" key="4">
    <source>
        <dbReference type="ARBA" id="ARBA00022801"/>
    </source>
</evidence>
<feature type="active site" description="Charge relay system" evidence="7">
    <location>
        <position position="150"/>
    </location>
</feature>
<dbReference type="GO" id="GO:0018738">
    <property type="term" value="F:S-formylglutathione hydrolase activity"/>
    <property type="evidence" value="ECO:0007669"/>
    <property type="project" value="UniProtKB-UniRule"/>
</dbReference>
<evidence type="ECO:0000256" key="1">
    <source>
        <dbReference type="ARBA" id="ARBA00005622"/>
    </source>
</evidence>
<dbReference type="PANTHER" id="PTHR10061:SF0">
    <property type="entry name" value="S-FORMYLGLUTATHIONE HYDROLASE"/>
    <property type="match status" value="1"/>
</dbReference>
<evidence type="ECO:0000256" key="2">
    <source>
        <dbReference type="ARBA" id="ARBA00012479"/>
    </source>
</evidence>
<comment type="caution">
    <text evidence="9">The sequence shown here is derived from an EMBL/GenBank/DDBJ whole genome shotgun (WGS) entry which is preliminary data.</text>
</comment>
<accession>A0A060QBR1</accession>
<evidence type="ECO:0000256" key="5">
    <source>
        <dbReference type="ARBA" id="ARBA00047590"/>
    </source>
</evidence>
<dbReference type="AlphaFoldDB" id="A0A060QBR1"/>
<feature type="active site" description="Charge relay system" evidence="7">
    <location>
        <position position="227"/>
    </location>
</feature>
<dbReference type="InterPro" id="IPR029058">
    <property type="entry name" value="AB_hydrolase_fold"/>
</dbReference>
<dbReference type="NCBIfam" id="TIGR02821">
    <property type="entry name" value="fghA_ester_D"/>
    <property type="match status" value="1"/>
</dbReference>
<evidence type="ECO:0000313" key="9">
    <source>
        <dbReference type="EMBL" id="CDG38123.1"/>
    </source>
</evidence>
<comment type="similarity">
    <text evidence="1 8">Belongs to the esterase D family.</text>
</comment>
<dbReference type="EMBL" id="CBLX010000003">
    <property type="protein sequence ID" value="CDG38123.1"/>
    <property type="molecule type" value="Genomic_DNA"/>
</dbReference>